<feature type="compositionally biased region" description="Polar residues" evidence="1">
    <location>
        <begin position="406"/>
        <end position="416"/>
    </location>
</feature>
<dbReference type="InterPro" id="IPR027417">
    <property type="entry name" value="P-loop_NTPase"/>
</dbReference>
<dbReference type="EMBL" id="APPZ01000005">
    <property type="protein sequence ID" value="ENV73427.1"/>
    <property type="molecule type" value="Genomic_DNA"/>
</dbReference>
<dbReference type="RefSeq" id="WP_004979634.1">
    <property type="nucleotide sequence ID" value="NZ_KB849705.1"/>
</dbReference>
<feature type="region of interest" description="Disordered" evidence="1">
    <location>
        <begin position="405"/>
        <end position="439"/>
    </location>
</feature>
<protein>
    <recommendedName>
        <fullName evidence="3">Zona occludens toxin N-terminal domain-containing protein</fullName>
    </recommendedName>
</protein>
<dbReference type="Proteomes" id="UP000018444">
    <property type="component" value="Unassembled WGS sequence"/>
</dbReference>
<sequence>MAILISAPIRTGKTLKCIQIIFEYLNEGRPVYTNIVGIKIPGVFHINSSLHNPFDWRDLPNDAVLVYDEAHEHPAFSEKDLLKNLAIPEFEEQIAQVEKAEMTETMRKNKLSQLQTAYAKALRKRKEEILDIGFTMSMHGHFGIEIVLITQKPTKLNSDVLGNVTLHYVMRRKYGRDEAVIWTFGEAQTTWGKSIAESALDKQFWRYPKHLYKFYVSSEKHNVKKYFPKKYLLIACIPVVLFGYSFMTASKTGFFGILGDGSNQAEAAEIQQAEIVQLSANDPTKIALDKKNAELMGLTYEQYLDLQNPQVQDQKNLALNQNSIDQIANQYKPDNPFDYSYMTPAPVTAHRVFSGCMNGVAYDTQGTILHDAPKDLCKRVMAGDRPFNPYKQPEQVIAYDYATPKENPQISNNANPQEVVEPIPLDQKPSRIITGAHSL</sequence>
<evidence type="ECO:0000313" key="5">
    <source>
        <dbReference type="Proteomes" id="UP000018444"/>
    </source>
</evidence>
<dbReference type="Pfam" id="PF05707">
    <property type="entry name" value="Zot"/>
    <property type="match status" value="1"/>
</dbReference>
<keyword evidence="2" id="KW-1133">Transmembrane helix</keyword>
<dbReference type="Gene3D" id="3.40.50.300">
    <property type="entry name" value="P-loop containing nucleotide triphosphate hydrolases"/>
    <property type="match status" value="1"/>
</dbReference>
<evidence type="ECO:0000256" key="1">
    <source>
        <dbReference type="SAM" id="MobiDB-lite"/>
    </source>
</evidence>
<dbReference type="PATRIC" id="fig|1217662.4.peg.910"/>
<evidence type="ECO:0000259" key="3">
    <source>
        <dbReference type="Pfam" id="PF05707"/>
    </source>
</evidence>
<keyword evidence="2" id="KW-0812">Transmembrane</keyword>
<dbReference type="InterPro" id="IPR008900">
    <property type="entry name" value="Zot_N"/>
</dbReference>
<keyword evidence="2" id="KW-0472">Membrane</keyword>
<dbReference type="AlphaFoldDB" id="N9BID2"/>
<feature type="domain" description="Zona occludens toxin N-terminal" evidence="3">
    <location>
        <begin position="8"/>
        <end position="221"/>
    </location>
</feature>
<accession>N9BID2</accession>
<evidence type="ECO:0000256" key="2">
    <source>
        <dbReference type="SAM" id="Phobius"/>
    </source>
</evidence>
<comment type="caution">
    <text evidence="4">The sequence shown here is derived from an EMBL/GenBank/DDBJ whole genome shotgun (WGS) entry which is preliminary data.</text>
</comment>
<reference evidence="4 5" key="1">
    <citation type="submission" date="2013-02" db="EMBL/GenBank/DDBJ databases">
        <title>The Genome Sequence of Acinetobacter johnsonii ANC 3681.</title>
        <authorList>
            <consortium name="The Broad Institute Genome Sequencing Platform"/>
            <consortium name="The Broad Institute Genome Sequencing Center for Infectious Disease"/>
            <person name="Cerqueira G."/>
            <person name="Feldgarden M."/>
            <person name="Courvalin P."/>
            <person name="Perichon B."/>
            <person name="Grillot-Courvalin C."/>
            <person name="Clermont D."/>
            <person name="Rocha E."/>
            <person name="Yoon E.-J."/>
            <person name="Nemec A."/>
            <person name="Walker B."/>
            <person name="Young S.K."/>
            <person name="Zeng Q."/>
            <person name="Gargeya S."/>
            <person name="Fitzgerald M."/>
            <person name="Haas B."/>
            <person name="Abouelleil A."/>
            <person name="Alvarado L."/>
            <person name="Arachchi H.M."/>
            <person name="Berlin A.M."/>
            <person name="Chapman S.B."/>
            <person name="Dewar J."/>
            <person name="Goldberg J."/>
            <person name="Griggs A."/>
            <person name="Gujja S."/>
            <person name="Hansen M."/>
            <person name="Howarth C."/>
            <person name="Imamovic A."/>
            <person name="Larimer J."/>
            <person name="McCowan C."/>
            <person name="Murphy C."/>
            <person name="Neiman D."/>
            <person name="Pearson M."/>
            <person name="Priest M."/>
            <person name="Roberts A."/>
            <person name="Saif S."/>
            <person name="Shea T."/>
            <person name="Sisk P."/>
            <person name="Sykes S."/>
            <person name="Wortman J."/>
            <person name="Nusbaum C."/>
            <person name="Birren B."/>
        </authorList>
    </citation>
    <scope>NUCLEOTIDE SEQUENCE [LARGE SCALE GENOMIC DNA]</scope>
    <source>
        <strain evidence="4 5">ANC 3681</strain>
    </source>
</reference>
<feature type="transmembrane region" description="Helical" evidence="2">
    <location>
        <begin position="231"/>
        <end position="247"/>
    </location>
</feature>
<evidence type="ECO:0000313" key="4">
    <source>
        <dbReference type="EMBL" id="ENV73427.1"/>
    </source>
</evidence>
<name>N9BID2_ACIJO</name>
<dbReference type="GeneID" id="56338152"/>
<organism evidence="4 5">
    <name type="scientific">Acinetobacter johnsonii ANC 3681</name>
    <dbReference type="NCBI Taxonomy" id="1217662"/>
    <lineage>
        <taxon>Bacteria</taxon>
        <taxon>Pseudomonadati</taxon>
        <taxon>Pseudomonadota</taxon>
        <taxon>Gammaproteobacteria</taxon>
        <taxon>Moraxellales</taxon>
        <taxon>Moraxellaceae</taxon>
        <taxon>Acinetobacter</taxon>
    </lineage>
</organism>
<proteinExistence type="predicted"/>
<dbReference type="HOGENOM" id="CLU_044039_1_0_6"/>
<gene>
    <name evidence="4" type="ORF">F946_00939</name>
</gene>